<reference evidence="1 2" key="1">
    <citation type="journal article" date="2018" name="Sci. Rep.">
        <title>Genomic signatures of local adaptation to the degree of environmental predictability in rotifers.</title>
        <authorList>
            <person name="Franch-Gras L."/>
            <person name="Hahn C."/>
            <person name="Garcia-Roger E.M."/>
            <person name="Carmona M.J."/>
            <person name="Serra M."/>
            <person name="Gomez A."/>
        </authorList>
    </citation>
    <scope>NUCLEOTIDE SEQUENCE [LARGE SCALE GENOMIC DNA]</scope>
    <source>
        <strain evidence="1">HYR1</strain>
    </source>
</reference>
<dbReference type="EMBL" id="REGN01000820">
    <property type="protein sequence ID" value="RNA38793.1"/>
    <property type="molecule type" value="Genomic_DNA"/>
</dbReference>
<proteinExistence type="predicted"/>
<evidence type="ECO:0000313" key="2">
    <source>
        <dbReference type="Proteomes" id="UP000276133"/>
    </source>
</evidence>
<keyword evidence="2" id="KW-1185">Reference proteome</keyword>
<dbReference type="Proteomes" id="UP000276133">
    <property type="component" value="Unassembled WGS sequence"/>
</dbReference>
<name>A0A3M7SSM2_BRAPC</name>
<dbReference type="AlphaFoldDB" id="A0A3M7SSM2"/>
<comment type="caution">
    <text evidence="1">The sequence shown here is derived from an EMBL/GenBank/DDBJ whole genome shotgun (WGS) entry which is preliminary data.</text>
</comment>
<organism evidence="1 2">
    <name type="scientific">Brachionus plicatilis</name>
    <name type="common">Marine rotifer</name>
    <name type="synonym">Brachionus muelleri</name>
    <dbReference type="NCBI Taxonomy" id="10195"/>
    <lineage>
        <taxon>Eukaryota</taxon>
        <taxon>Metazoa</taxon>
        <taxon>Spiralia</taxon>
        <taxon>Gnathifera</taxon>
        <taxon>Rotifera</taxon>
        <taxon>Eurotatoria</taxon>
        <taxon>Monogononta</taxon>
        <taxon>Pseudotrocha</taxon>
        <taxon>Ploima</taxon>
        <taxon>Brachionidae</taxon>
        <taxon>Brachionus</taxon>
    </lineage>
</organism>
<sequence>MLWLNPTRYKPSSLCVYYLTRRLFFSDRNPPIVSCIVRSLCGNMLPDISPCLSNFSNDVSDVNWLLLLFLHHKLSVCSILSLEVVVGFTRGRTFPGF</sequence>
<gene>
    <name evidence="1" type="ORF">BpHYR1_035746</name>
</gene>
<protein>
    <submittedName>
        <fullName evidence="1">Uncharacterized protein</fullName>
    </submittedName>
</protein>
<evidence type="ECO:0000313" key="1">
    <source>
        <dbReference type="EMBL" id="RNA38793.1"/>
    </source>
</evidence>
<accession>A0A3M7SSM2</accession>